<keyword evidence="6" id="KW-0812">Transmembrane</keyword>
<dbReference type="Gene3D" id="3.30.565.10">
    <property type="entry name" value="Histidine kinase-like ATPase, C-terminal domain"/>
    <property type="match status" value="1"/>
</dbReference>
<comment type="caution">
    <text evidence="8">The sequence shown here is derived from an EMBL/GenBank/DDBJ whole genome shotgun (WGS) entry which is preliminary data.</text>
</comment>
<organism evidence="8 9">
    <name type="scientific">Segatella copri</name>
    <dbReference type="NCBI Taxonomy" id="165179"/>
    <lineage>
        <taxon>Bacteria</taxon>
        <taxon>Pseudomonadati</taxon>
        <taxon>Bacteroidota</taxon>
        <taxon>Bacteroidia</taxon>
        <taxon>Bacteroidales</taxon>
        <taxon>Prevotellaceae</taxon>
        <taxon>Segatella</taxon>
    </lineage>
</organism>
<dbReference type="CDD" id="cd00082">
    <property type="entry name" value="HisKA"/>
    <property type="match status" value="1"/>
</dbReference>
<sequence length="506" mass="57294">MKLHLKYIVTLVITALVCIFAYQTYWLVGLYQSQKKEVEAKIKGGMEYAHFMEMKKRIERLRNDDKGPHRQLTGAVAFSMDEDDDIDQKVKVKKVRGGKIVQSVQTTFTKQEKRSEDDKDQELMMMMSGKLATMVQQALFGKLNEIAKPDINDYDSAWVAKMLSDSLLVGDDIHPLPHQIQLLAGKKVLAKVTTKGYVPSANAKQYQYVVCNEGEANEEKYVLTLEPLTMTVLSQMAGILATSLFIMLILAFVFWFLIHTMLKQKTLDEMKSDFTNNITHELKTPIAVAYAATDSLLNYGMLQHPDKARKYLTIAQEQLQTLSGLVEQILSMSMERRKSMLLNIVEVPMMEVIEPLISQHQLKVKSGERTDKKVSISLSVEPENLVVHADRMHFSNIVSNLIDNAIKYSEDSVKIEIKAFQKNEDEVLVSVSDNGIGIAHDNLPYIFDKFYRVTDGNKYTVKGYGLGLFYVKSLMEKMGGSVSVESEPGKGSCFTLHFLKGKRVKK</sequence>
<evidence type="ECO:0000256" key="5">
    <source>
        <dbReference type="ARBA" id="ARBA00022777"/>
    </source>
</evidence>
<dbReference type="InterPro" id="IPR005467">
    <property type="entry name" value="His_kinase_dom"/>
</dbReference>
<protein>
    <recommendedName>
        <fullName evidence="2">histidine kinase</fullName>
        <ecNumber evidence="2">2.7.13.3</ecNumber>
    </recommendedName>
</protein>
<evidence type="ECO:0000256" key="3">
    <source>
        <dbReference type="ARBA" id="ARBA00022553"/>
    </source>
</evidence>
<feature type="transmembrane region" description="Helical" evidence="6">
    <location>
        <begin position="236"/>
        <end position="258"/>
    </location>
</feature>
<dbReference type="InterPro" id="IPR003594">
    <property type="entry name" value="HATPase_dom"/>
</dbReference>
<dbReference type="CDD" id="cd00075">
    <property type="entry name" value="HATPase"/>
    <property type="match status" value="1"/>
</dbReference>
<comment type="catalytic activity">
    <reaction evidence="1">
        <text>ATP + protein L-histidine = ADP + protein N-phospho-L-histidine.</text>
        <dbReference type="EC" id="2.7.13.3"/>
    </reaction>
</comment>
<dbReference type="RefSeq" id="WP_089544281.1">
    <property type="nucleotide sequence ID" value="NZ_NMPZ01000015.1"/>
</dbReference>
<evidence type="ECO:0000313" key="9">
    <source>
        <dbReference type="Proteomes" id="UP000215155"/>
    </source>
</evidence>
<reference evidence="8 9" key="1">
    <citation type="submission" date="2017-07" db="EMBL/GenBank/DDBJ databases">
        <title>Draft genome sequence of Prevotella copri isolated from the gut of healthy adult Indian.</title>
        <authorList>
            <person name="Das B."/>
            <person name="Bag S."/>
            <person name="Ghosh T.S."/>
        </authorList>
    </citation>
    <scope>NUCLEOTIDE SEQUENCE [LARGE SCALE GENOMIC DNA]</scope>
    <source>
        <strain evidence="8 9">Indica</strain>
    </source>
</reference>
<evidence type="ECO:0000259" key="7">
    <source>
        <dbReference type="PROSITE" id="PS50109"/>
    </source>
</evidence>
<evidence type="ECO:0000256" key="4">
    <source>
        <dbReference type="ARBA" id="ARBA00022679"/>
    </source>
</evidence>
<evidence type="ECO:0000256" key="1">
    <source>
        <dbReference type="ARBA" id="ARBA00000085"/>
    </source>
</evidence>
<dbReference type="EC" id="2.7.13.3" evidence="2"/>
<dbReference type="Proteomes" id="UP000215155">
    <property type="component" value="Unassembled WGS sequence"/>
</dbReference>
<evidence type="ECO:0000313" key="8">
    <source>
        <dbReference type="EMBL" id="OXL43583.1"/>
    </source>
</evidence>
<dbReference type="InterPro" id="IPR004358">
    <property type="entry name" value="Sig_transdc_His_kin-like_C"/>
</dbReference>
<dbReference type="PROSITE" id="PS50109">
    <property type="entry name" value="HIS_KIN"/>
    <property type="match status" value="1"/>
</dbReference>
<dbReference type="SUPFAM" id="SSF47384">
    <property type="entry name" value="Homodimeric domain of signal transducing histidine kinase"/>
    <property type="match status" value="1"/>
</dbReference>
<dbReference type="InterPro" id="IPR036890">
    <property type="entry name" value="HATPase_C_sf"/>
</dbReference>
<proteinExistence type="predicted"/>
<feature type="transmembrane region" description="Helical" evidence="6">
    <location>
        <begin position="7"/>
        <end position="28"/>
    </location>
</feature>
<name>A0AA91TIS9_9BACT</name>
<dbReference type="AlphaFoldDB" id="A0AA91TIS9"/>
<dbReference type="PANTHER" id="PTHR43547">
    <property type="entry name" value="TWO-COMPONENT HISTIDINE KINASE"/>
    <property type="match status" value="1"/>
</dbReference>
<dbReference type="GO" id="GO:0000155">
    <property type="term" value="F:phosphorelay sensor kinase activity"/>
    <property type="evidence" value="ECO:0007669"/>
    <property type="project" value="InterPro"/>
</dbReference>
<dbReference type="InterPro" id="IPR036097">
    <property type="entry name" value="HisK_dim/P_sf"/>
</dbReference>
<feature type="domain" description="Histidine kinase" evidence="7">
    <location>
        <begin position="277"/>
        <end position="502"/>
    </location>
</feature>
<dbReference type="SUPFAM" id="SSF55874">
    <property type="entry name" value="ATPase domain of HSP90 chaperone/DNA topoisomerase II/histidine kinase"/>
    <property type="match status" value="1"/>
</dbReference>
<dbReference type="Gene3D" id="1.10.287.130">
    <property type="match status" value="1"/>
</dbReference>
<keyword evidence="4" id="KW-0808">Transferase</keyword>
<dbReference type="Pfam" id="PF02518">
    <property type="entry name" value="HATPase_c"/>
    <property type="match status" value="1"/>
</dbReference>
<keyword evidence="6" id="KW-1133">Transmembrane helix</keyword>
<accession>A0AA91TIS9</accession>
<evidence type="ECO:0000256" key="6">
    <source>
        <dbReference type="SAM" id="Phobius"/>
    </source>
</evidence>
<dbReference type="PANTHER" id="PTHR43547:SF2">
    <property type="entry name" value="HYBRID SIGNAL TRANSDUCTION HISTIDINE KINASE C"/>
    <property type="match status" value="1"/>
</dbReference>
<dbReference type="FunFam" id="3.30.565.10:FF:000006">
    <property type="entry name" value="Sensor histidine kinase WalK"/>
    <property type="match status" value="1"/>
</dbReference>
<dbReference type="PRINTS" id="PR00344">
    <property type="entry name" value="BCTRLSENSOR"/>
</dbReference>
<keyword evidence="3" id="KW-0597">Phosphoprotein</keyword>
<dbReference type="SMART" id="SM00387">
    <property type="entry name" value="HATPase_c"/>
    <property type="match status" value="1"/>
</dbReference>
<keyword evidence="6" id="KW-0472">Membrane</keyword>
<dbReference type="EMBL" id="NMPZ01000015">
    <property type="protein sequence ID" value="OXL43583.1"/>
    <property type="molecule type" value="Genomic_DNA"/>
</dbReference>
<evidence type="ECO:0000256" key="2">
    <source>
        <dbReference type="ARBA" id="ARBA00012438"/>
    </source>
</evidence>
<dbReference type="Pfam" id="PF00512">
    <property type="entry name" value="HisKA"/>
    <property type="match status" value="1"/>
</dbReference>
<dbReference type="SMART" id="SM00388">
    <property type="entry name" value="HisKA"/>
    <property type="match status" value="1"/>
</dbReference>
<gene>
    <name evidence="8" type="ORF">CFT61_09945</name>
</gene>
<keyword evidence="5 8" id="KW-0418">Kinase</keyword>
<dbReference type="InterPro" id="IPR003661">
    <property type="entry name" value="HisK_dim/P_dom"/>
</dbReference>